<dbReference type="SUPFAM" id="SSF52058">
    <property type="entry name" value="L domain-like"/>
    <property type="match status" value="1"/>
</dbReference>
<keyword evidence="5" id="KW-1133">Transmembrane helix</keyword>
<evidence type="ECO:0000313" key="7">
    <source>
        <dbReference type="RefSeq" id="XP_029118898.1"/>
    </source>
</evidence>
<evidence type="ECO:0000256" key="2">
    <source>
        <dbReference type="ARBA" id="ARBA00022729"/>
    </source>
</evidence>
<evidence type="ECO:0000256" key="4">
    <source>
        <dbReference type="ARBA" id="ARBA00023180"/>
    </source>
</evidence>
<dbReference type="PANTHER" id="PTHR48064:SF6">
    <property type="entry name" value="RECEPTOR-LIKE PROTEIN KINASE 2"/>
    <property type="match status" value="1"/>
</dbReference>
<dbReference type="InterPro" id="IPR032675">
    <property type="entry name" value="LRR_dom_sf"/>
</dbReference>
<keyword evidence="3" id="KW-0677">Repeat</keyword>
<dbReference type="AlphaFoldDB" id="A0A8N4ETX9"/>
<name>A0A8N4ETX9_ELAGV</name>
<evidence type="ECO:0000313" key="6">
    <source>
        <dbReference type="Proteomes" id="UP000504607"/>
    </source>
</evidence>
<sequence>MGWRVVLVTMLEENSVVPKKPYFFPNWLEKELLMVIEMAPGQEEQGRRGKRMEVNTPSMIIVFVPLLLCVLVPEIFQPLTATAVSTQRGNNATHWYSLLAFRSLISDDPLSLTGGIPPSLGNLSFLDALALESNDLHGVIPPSLGNLSNLLDLAVYNNNLSGVIPPSLGSLALLNSLDLSFNSLTGGIPPSLGNLSFLDALALESNDLHGVIPPSLGNLSNLVHLALYNINLSGVIPPSFGRLSLLNTLDLSYNSLT</sequence>
<proteinExistence type="predicted"/>
<keyword evidence="2" id="KW-0732">Signal</keyword>
<dbReference type="Proteomes" id="UP000504607">
    <property type="component" value="Chromosome 3"/>
</dbReference>
<dbReference type="RefSeq" id="XP_029118898.1">
    <property type="nucleotide sequence ID" value="XM_029263065.1"/>
</dbReference>
<keyword evidence="4" id="KW-0325">Glycoprotein</keyword>
<dbReference type="FunFam" id="3.80.10.10:FF:000041">
    <property type="entry name" value="LRR receptor-like serine/threonine-protein kinase ERECTA"/>
    <property type="match status" value="1"/>
</dbReference>
<evidence type="ECO:0000256" key="3">
    <source>
        <dbReference type="ARBA" id="ARBA00022737"/>
    </source>
</evidence>
<dbReference type="Gene3D" id="3.80.10.10">
    <property type="entry name" value="Ribonuclease Inhibitor"/>
    <property type="match status" value="1"/>
</dbReference>
<evidence type="ECO:0000256" key="5">
    <source>
        <dbReference type="SAM" id="Phobius"/>
    </source>
</evidence>
<dbReference type="Pfam" id="PF00560">
    <property type="entry name" value="LRR_1"/>
    <property type="match status" value="3"/>
</dbReference>
<accession>A0A8N4ETX9</accession>
<dbReference type="InterPro" id="IPR053038">
    <property type="entry name" value="RLP_Defense"/>
</dbReference>
<keyword evidence="5" id="KW-0812">Transmembrane</keyword>
<feature type="transmembrane region" description="Helical" evidence="5">
    <location>
        <begin position="57"/>
        <end position="76"/>
    </location>
</feature>
<protein>
    <submittedName>
        <fullName evidence="7">Leucine-rich repeat protein 1-like</fullName>
    </submittedName>
</protein>
<keyword evidence="1" id="KW-0433">Leucine-rich repeat</keyword>
<keyword evidence="6" id="KW-1185">Reference proteome</keyword>
<dbReference type="InterPro" id="IPR001611">
    <property type="entry name" value="Leu-rich_rpt"/>
</dbReference>
<dbReference type="PANTHER" id="PTHR48064">
    <property type="entry name" value="OS01G0750400 PROTEIN"/>
    <property type="match status" value="1"/>
</dbReference>
<organism evidence="6 7">
    <name type="scientific">Elaeis guineensis var. tenera</name>
    <name type="common">Oil palm</name>
    <dbReference type="NCBI Taxonomy" id="51953"/>
    <lineage>
        <taxon>Eukaryota</taxon>
        <taxon>Viridiplantae</taxon>
        <taxon>Streptophyta</taxon>
        <taxon>Embryophyta</taxon>
        <taxon>Tracheophyta</taxon>
        <taxon>Spermatophyta</taxon>
        <taxon>Magnoliopsida</taxon>
        <taxon>Liliopsida</taxon>
        <taxon>Arecaceae</taxon>
        <taxon>Arecoideae</taxon>
        <taxon>Cocoseae</taxon>
        <taxon>Elaeidinae</taxon>
        <taxon>Elaeis</taxon>
    </lineage>
</organism>
<reference evidence="7" key="1">
    <citation type="submission" date="2025-08" db="UniProtKB">
        <authorList>
            <consortium name="RefSeq"/>
        </authorList>
    </citation>
    <scope>IDENTIFICATION</scope>
</reference>
<evidence type="ECO:0000256" key="1">
    <source>
        <dbReference type="ARBA" id="ARBA00022614"/>
    </source>
</evidence>
<dbReference type="PRINTS" id="PR00019">
    <property type="entry name" value="LEURICHRPT"/>
</dbReference>
<keyword evidence="5" id="KW-0472">Membrane</keyword>
<dbReference type="OrthoDB" id="688974at2759"/>
<gene>
    <name evidence="7" type="primary">LOC114913960</name>
</gene>